<evidence type="ECO:0000256" key="1">
    <source>
        <dbReference type="SAM" id="MobiDB-lite"/>
    </source>
</evidence>
<feature type="compositionally biased region" description="Low complexity" evidence="1">
    <location>
        <begin position="111"/>
        <end position="120"/>
    </location>
</feature>
<feature type="compositionally biased region" description="Polar residues" evidence="1">
    <location>
        <begin position="135"/>
        <end position="151"/>
    </location>
</feature>
<keyword evidence="3" id="KW-1185">Reference proteome</keyword>
<proteinExistence type="predicted"/>
<protein>
    <submittedName>
        <fullName evidence="2">Uncharacterized protein</fullName>
    </submittedName>
</protein>
<feature type="compositionally biased region" description="Basic and acidic residues" evidence="1">
    <location>
        <begin position="124"/>
        <end position="134"/>
    </location>
</feature>
<feature type="compositionally biased region" description="Basic and acidic residues" evidence="1">
    <location>
        <begin position="69"/>
        <end position="82"/>
    </location>
</feature>
<dbReference type="Proteomes" id="UP001626550">
    <property type="component" value="Unassembled WGS sequence"/>
</dbReference>
<reference evidence="2 3" key="1">
    <citation type="submission" date="2024-11" db="EMBL/GenBank/DDBJ databases">
        <title>Adaptive evolution of stress response genes in parasites aligns with host niche diversity.</title>
        <authorList>
            <person name="Hahn C."/>
            <person name="Resl P."/>
        </authorList>
    </citation>
    <scope>NUCLEOTIDE SEQUENCE [LARGE SCALE GENOMIC DNA]</scope>
    <source>
        <strain evidence="2">EGGRZ-B1_66</strain>
        <tissue evidence="2">Body</tissue>
    </source>
</reference>
<feature type="region of interest" description="Disordered" evidence="1">
    <location>
        <begin position="28"/>
        <end position="151"/>
    </location>
</feature>
<name>A0ABD2QIC1_9PLAT</name>
<evidence type="ECO:0000313" key="3">
    <source>
        <dbReference type="Proteomes" id="UP001626550"/>
    </source>
</evidence>
<sequence length="180" mass="20739">MEDLMKRMMEAMMGNMTELIFEAENQMMSGFTPPSSKPQNPRDEMLRFPDSDMKFGNEPAIIPNSKQDIIVDAKEDEPEKWGRMNPNFFSHSTPSEEQKERGRSISRHYSRSTMRSSSLSADGTRIDKVVEEVNGKTQATTTFTYPDGTTRTEIIENPAVLSREETELPKSWSKWAEFWK</sequence>
<dbReference type="EMBL" id="JBJKFK010000149">
    <property type="protein sequence ID" value="KAL3319293.1"/>
    <property type="molecule type" value="Genomic_DNA"/>
</dbReference>
<comment type="caution">
    <text evidence="2">The sequence shown here is derived from an EMBL/GenBank/DDBJ whole genome shotgun (WGS) entry which is preliminary data.</text>
</comment>
<feature type="compositionally biased region" description="Basic and acidic residues" evidence="1">
    <location>
        <begin position="40"/>
        <end position="55"/>
    </location>
</feature>
<organism evidence="2 3">
    <name type="scientific">Cichlidogyrus casuarinus</name>
    <dbReference type="NCBI Taxonomy" id="1844966"/>
    <lineage>
        <taxon>Eukaryota</taxon>
        <taxon>Metazoa</taxon>
        <taxon>Spiralia</taxon>
        <taxon>Lophotrochozoa</taxon>
        <taxon>Platyhelminthes</taxon>
        <taxon>Monogenea</taxon>
        <taxon>Monopisthocotylea</taxon>
        <taxon>Dactylogyridea</taxon>
        <taxon>Ancyrocephalidae</taxon>
        <taxon>Cichlidogyrus</taxon>
    </lineage>
</organism>
<feature type="compositionally biased region" description="Polar residues" evidence="1">
    <location>
        <begin position="28"/>
        <end position="39"/>
    </location>
</feature>
<gene>
    <name evidence="2" type="ORF">Ciccas_002038</name>
</gene>
<feature type="compositionally biased region" description="Basic and acidic residues" evidence="1">
    <location>
        <begin position="94"/>
        <end position="103"/>
    </location>
</feature>
<dbReference type="AlphaFoldDB" id="A0ABD2QIC1"/>
<evidence type="ECO:0000313" key="2">
    <source>
        <dbReference type="EMBL" id="KAL3319293.1"/>
    </source>
</evidence>
<accession>A0ABD2QIC1</accession>